<feature type="transmembrane region" description="Helical" evidence="6">
    <location>
        <begin position="175"/>
        <end position="204"/>
    </location>
</feature>
<comment type="subcellular location">
    <subcellularLocation>
        <location evidence="1">Cell membrane</location>
        <topology evidence="1">Multi-pass membrane protein</topology>
    </subcellularLocation>
</comment>
<feature type="transmembrane region" description="Helical" evidence="6">
    <location>
        <begin position="279"/>
        <end position="298"/>
    </location>
</feature>
<dbReference type="AlphaFoldDB" id="A0A2N5NB16"/>
<dbReference type="EMBL" id="NFEZ01000003">
    <property type="protein sequence ID" value="PLT47515.1"/>
    <property type="molecule type" value="Genomic_DNA"/>
</dbReference>
<dbReference type="PANTHER" id="PTHR23513:SF6">
    <property type="entry name" value="MAJOR FACILITATOR SUPERFAMILY ASSOCIATED DOMAIN-CONTAINING PROTEIN"/>
    <property type="match status" value="1"/>
</dbReference>
<feature type="transmembrane region" description="Helical" evidence="6">
    <location>
        <begin position="89"/>
        <end position="114"/>
    </location>
</feature>
<dbReference type="GO" id="GO:0022857">
    <property type="term" value="F:transmembrane transporter activity"/>
    <property type="evidence" value="ECO:0007669"/>
    <property type="project" value="InterPro"/>
</dbReference>
<evidence type="ECO:0000256" key="1">
    <source>
        <dbReference type="ARBA" id="ARBA00004651"/>
    </source>
</evidence>
<dbReference type="InterPro" id="IPR011701">
    <property type="entry name" value="MFS"/>
</dbReference>
<protein>
    <submittedName>
        <fullName evidence="7">Major facilitator superfamily MFS_1</fullName>
    </submittedName>
</protein>
<dbReference type="GO" id="GO:0005886">
    <property type="term" value="C:plasma membrane"/>
    <property type="evidence" value="ECO:0007669"/>
    <property type="project" value="UniProtKB-SubCell"/>
</dbReference>
<feature type="transmembrane region" description="Helical" evidence="6">
    <location>
        <begin position="373"/>
        <end position="398"/>
    </location>
</feature>
<dbReference type="Gene3D" id="1.20.1250.20">
    <property type="entry name" value="MFS general substrate transporter like domains"/>
    <property type="match status" value="1"/>
</dbReference>
<dbReference type="OrthoDB" id="9775268at2"/>
<evidence type="ECO:0000313" key="7">
    <source>
        <dbReference type="EMBL" id="PLT47515.1"/>
    </source>
</evidence>
<dbReference type="PANTHER" id="PTHR23513">
    <property type="entry name" value="INTEGRAL MEMBRANE EFFLUX PROTEIN-RELATED"/>
    <property type="match status" value="1"/>
</dbReference>
<evidence type="ECO:0000256" key="3">
    <source>
        <dbReference type="ARBA" id="ARBA00022692"/>
    </source>
</evidence>
<dbReference type="Pfam" id="PF07690">
    <property type="entry name" value="MFS_1"/>
    <property type="match status" value="1"/>
</dbReference>
<evidence type="ECO:0000256" key="2">
    <source>
        <dbReference type="ARBA" id="ARBA00022475"/>
    </source>
</evidence>
<proteinExistence type="predicted"/>
<name>A0A2N5NB16_9BACL</name>
<dbReference type="RefSeq" id="WP_028598825.1">
    <property type="nucleotide sequence ID" value="NZ_BIMM01000117.1"/>
</dbReference>
<evidence type="ECO:0000313" key="8">
    <source>
        <dbReference type="Proteomes" id="UP000234789"/>
    </source>
</evidence>
<comment type="caution">
    <text evidence="7">The sequence shown here is derived from an EMBL/GenBank/DDBJ whole genome shotgun (WGS) entry which is preliminary data.</text>
</comment>
<keyword evidence="5 6" id="KW-0472">Membrane</keyword>
<accession>A0A2N5NB16</accession>
<feature type="transmembrane region" description="Helical" evidence="6">
    <location>
        <begin position="310"/>
        <end position="327"/>
    </location>
</feature>
<keyword evidence="2" id="KW-1003">Cell membrane</keyword>
<sequence length="428" mass="44881">MSLPAAGLAPAPSRPFRALLAHRSFMLLLAARMTSRFGDSIDSIAYSWMVYQLTGSKLMMGSLFALNFVPGILFSLFIGVLIDRIPQKTILVVSYAARGLSVAATAALLGLGLLEPWHLFVFTLLNSTLECFATPTETSLVPRLLPKPLLLSGNSLSASLSRSAELAGLAAAGAIIAWTGLAGAILVDASTFLLSALLLLFLAVPARPGDDRPSPSQDDAGAKKTAYWQDFKLGLSFVRSHSLLILTLMTGALLNVGLIPHNVMGPVYVKDVLHAGPSVLSLLGVCLLTGMILSGLAIGAWGSRFRKSSLIVFGCFLLGASQGLYFLPAAIEWQPAVIVAALAFSSGAAIPFINTPLSTYMMEVTPAGMLGRVSSLSSMISSALLPVGAIAVGAAGSLVPVETLYLGAGILMVLPAFFLLTRKSFMKI</sequence>
<feature type="transmembrane region" description="Helical" evidence="6">
    <location>
        <begin position="404"/>
        <end position="421"/>
    </location>
</feature>
<dbReference type="InterPro" id="IPR036259">
    <property type="entry name" value="MFS_trans_sf"/>
</dbReference>
<dbReference type="Proteomes" id="UP000234789">
    <property type="component" value="Unassembled WGS sequence"/>
</dbReference>
<keyword evidence="4 6" id="KW-1133">Transmembrane helix</keyword>
<evidence type="ECO:0000256" key="4">
    <source>
        <dbReference type="ARBA" id="ARBA00022989"/>
    </source>
</evidence>
<keyword evidence="3 6" id="KW-0812">Transmembrane</keyword>
<reference evidence="7 8" key="1">
    <citation type="submission" date="2017-05" db="EMBL/GenBank/DDBJ databases">
        <title>Functional genome analysis of Paenibacillus pasadenensis strain R16: insights on endophytic life style and antifungal activity.</title>
        <authorList>
            <person name="Passera A."/>
            <person name="Marcolungo L."/>
            <person name="Casati P."/>
            <person name="Brasca M."/>
            <person name="Quaglino F."/>
            <person name="Delledonne M."/>
        </authorList>
    </citation>
    <scope>NUCLEOTIDE SEQUENCE [LARGE SCALE GENOMIC DNA]</scope>
    <source>
        <strain evidence="7 8">R16</strain>
    </source>
</reference>
<organism evidence="7 8">
    <name type="scientific">Paenibacillus pasadenensis</name>
    <dbReference type="NCBI Taxonomy" id="217090"/>
    <lineage>
        <taxon>Bacteria</taxon>
        <taxon>Bacillati</taxon>
        <taxon>Bacillota</taxon>
        <taxon>Bacilli</taxon>
        <taxon>Bacillales</taxon>
        <taxon>Paenibacillaceae</taxon>
        <taxon>Paenibacillus</taxon>
    </lineage>
</organism>
<feature type="transmembrane region" description="Helical" evidence="6">
    <location>
        <begin position="62"/>
        <end position="82"/>
    </location>
</feature>
<dbReference type="SUPFAM" id="SSF103473">
    <property type="entry name" value="MFS general substrate transporter"/>
    <property type="match status" value="1"/>
</dbReference>
<feature type="transmembrane region" description="Helical" evidence="6">
    <location>
        <begin position="242"/>
        <end position="259"/>
    </location>
</feature>
<dbReference type="CDD" id="cd06173">
    <property type="entry name" value="MFS_MefA_like"/>
    <property type="match status" value="1"/>
</dbReference>
<evidence type="ECO:0000256" key="6">
    <source>
        <dbReference type="SAM" id="Phobius"/>
    </source>
</evidence>
<feature type="transmembrane region" description="Helical" evidence="6">
    <location>
        <begin position="333"/>
        <end position="353"/>
    </location>
</feature>
<gene>
    <name evidence="7" type="ORF">B8V81_1739</name>
</gene>
<keyword evidence="8" id="KW-1185">Reference proteome</keyword>
<evidence type="ECO:0000256" key="5">
    <source>
        <dbReference type="ARBA" id="ARBA00023136"/>
    </source>
</evidence>